<keyword evidence="7 8" id="KW-0407">Ion channel</keyword>
<feature type="region of interest" description="Disordered" evidence="9">
    <location>
        <begin position="202"/>
        <end position="225"/>
    </location>
</feature>
<dbReference type="PRINTS" id="PR01333">
    <property type="entry name" value="2POREKCHANEL"/>
</dbReference>
<feature type="compositionally biased region" description="Basic residues" evidence="9">
    <location>
        <begin position="90"/>
        <end position="101"/>
    </location>
</feature>
<evidence type="ECO:0000313" key="13">
    <source>
        <dbReference type="Proteomes" id="UP001140217"/>
    </source>
</evidence>
<feature type="region of interest" description="Disordered" evidence="9">
    <location>
        <begin position="654"/>
        <end position="721"/>
    </location>
</feature>
<dbReference type="OrthoDB" id="297496at2759"/>
<accession>A0A9W8H5M8</accession>
<keyword evidence="13" id="KW-1185">Reference proteome</keyword>
<dbReference type="PANTHER" id="PTHR11003:SF291">
    <property type="entry name" value="IP11374P"/>
    <property type="match status" value="1"/>
</dbReference>
<sequence>MAQPDEADAGEAQPSNCSPSRSDDAARRASGDGSDADERTPVVTFLEAAATPAASPQLRPARGAEAGAGVPPRLHNPRPAATGFGFSRLHSPRRRRRRPARARPGAPTAARSHPALDSLERRGSGGAGAGAAHAAVPPHIGMAATMPALEHAGLQREQRPLPLELPPSLLAAQQGHAPPHTAPGGAGGYALSALDRLAFPAHYGSSDESSSSESLGSPRSTGCSPELEDLWFRRARTFSAAEALEAAGTAPGAGASSDAPHALPRVLTVASTRENDGAAGNNSSSNNNNDGGDNDNDQPPMRLGRELTNDLRNIQLTFDRRSDANERSANPLRHLLRSKHNYRALVTYGGYLFPINILLNVILLGRGWMQLSTPNEDGSHTRVNNPIGYLVTSIISLVLIVCSGVCFVLRCLEFDVMITTLISIVSNFANAALILASAVIYLRNERPKHLDAFLTGEYYSSYAGVAVALLNALLLLLDVLVTPGFRYRGSGMSRQQRMLQFNLIVLVVWIGIGGYAWSKIEAWDTVTSVMFCMVTVTTIGYGNTSPTKTYSRILQLIYGPLGILMFGLMVLNTRNVVAQITRDKFKTARRDFSARRSKIKQDLAAARVKRRLAVHPERAGPRAFFTDILGHIFLSRDQRLRVGIPHWLREKLDRDARHERSSSNNSGGGGRDLEAGKAQLSAQDLDGQDHSGAPLAASGARERSSETHVGLAGQDDAAPHPIERTYTTASRLSHIREALQHKDRGRGIRRRLGLGRRSHDAGASDIESSSDDDDGNDINPDGIDAIGDNADSDNGGGAAAAATASPRPGPLDRAATKTRSDADGSDRRHRHRRKKQQRDLGKQLCAALAINVAFWMVSSAIFYACEHKHWSFFDAMWFCYVSFTTIGYGDIVVKTTEGMIAFICLCFVAVGLETFLVVSGVSFFTNLLSQAMKRTRVRRRIAQHKKGLVAYEIRRHIKHPNYNPFSHDDEDSMAAIGLRRIRRALQHTGEVLRGKRPLWGTLTRHRTRDQRERDRQLAEGFIRHTTGLGGFAPTSWQPPSPAPSFVSEPSPAEHRAQSAHPSGAHAARSPEPLRAAASMPPERRTRARRVSSATSSLSETPEDIVWALF</sequence>
<keyword evidence="6 10" id="KW-0472">Membrane</keyword>
<organism evidence="12 13">
    <name type="scientific">Coemansia javaensis</name>
    <dbReference type="NCBI Taxonomy" id="2761396"/>
    <lineage>
        <taxon>Eukaryota</taxon>
        <taxon>Fungi</taxon>
        <taxon>Fungi incertae sedis</taxon>
        <taxon>Zoopagomycota</taxon>
        <taxon>Kickxellomycotina</taxon>
        <taxon>Kickxellomycetes</taxon>
        <taxon>Kickxellales</taxon>
        <taxon>Kickxellaceae</taxon>
        <taxon>Coemansia</taxon>
    </lineage>
</organism>
<comment type="subcellular location">
    <subcellularLocation>
        <location evidence="1">Membrane</location>
        <topology evidence="1">Multi-pass membrane protein</topology>
    </subcellularLocation>
</comment>
<reference evidence="12" key="1">
    <citation type="submission" date="2022-07" db="EMBL/GenBank/DDBJ databases">
        <title>Phylogenomic reconstructions and comparative analyses of Kickxellomycotina fungi.</title>
        <authorList>
            <person name="Reynolds N.K."/>
            <person name="Stajich J.E."/>
            <person name="Barry K."/>
            <person name="Grigoriev I.V."/>
            <person name="Crous P."/>
            <person name="Smith M.E."/>
        </authorList>
    </citation>
    <scope>NUCLEOTIDE SEQUENCE</scope>
    <source>
        <strain evidence="12">NBRC 105414</strain>
    </source>
</reference>
<evidence type="ECO:0000256" key="10">
    <source>
        <dbReference type="SAM" id="Phobius"/>
    </source>
</evidence>
<gene>
    <name evidence="12" type="primary">TOK1</name>
    <name evidence="12" type="ORF">H4R18_004624</name>
</gene>
<evidence type="ECO:0000259" key="11">
    <source>
        <dbReference type="Pfam" id="PF07885"/>
    </source>
</evidence>
<feature type="compositionally biased region" description="Basic residues" evidence="9">
    <location>
        <begin position="827"/>
        <end position="836"/>
    </location>
</feature>
<feature type="compositionally biased region" description="Basic residues" evidence="9">
    <location>
        <begin position="747"/>
        <end position="756"/>
    </location>
</feature>
<proteinExistence type="inferred from homology"/>
<feature type="region of interest" description="Disordered" evidence="9">
    <location>
        <begin position="1"/>
        <end position="133"/>
    </location>
</feature>
<dbReference type="PANTHER" id="PTHR11003">
    <property type="entry name" value="POTASSIUM CHANNEL, SUBFAMILY K"/>
    <property type="match status" value="1"/>
</dbReference>
<feature type="domain" description="Potassium channel" evidence="11">
    <location>
        <begin position="852"/>
        <end position="924"/>
    </location>
</feature>
<feature type="transmembrane region" description="Helical" evidence="10">
    <location>
        <begin position="345"/>
        <end position="367"/>
    </location>
</feature>
<dbReference type="GO" id="GO:0030322">
    <property type="term" value="P:stabilization of membrane potential"/>
    <property type="evidence" value="ECO:0007669"/>
    <property type="project" value="TreeGrafter"/>
</dbReference>
<evidence type="ECO:0000256" key="8">
    <source>
        <dbReference type="RuleBase" id="RU003857"/>
    </source>
</evidence>
<dbReference type="EMBL" id="JANBUL010000231">
    <property type="protein sequence ID" value="KAJ2778404.1"/>
    <property type="molecule type" value="Genomic_DNA"/>
</dbReference>
<comment type="caution">
    <text evidence="12">The sequence shown here is derived from an EMBL/GenBank/DDBJ whole genome shotgun (WGS) entry which is preliminary data.</text>
</comment>
<name>A0A9W8H5M8_9FUNG</name>
<dbReference type="GO" id="GO:0022841">
    <property type="term" value="F:potassium ion leak channel activity"/>
    <property type="evidence" value="ECO:0007669"/>
    <property type="project" value="TreeGrafter"/>
</dbReference>
<feature type="region of interest" description="Disordered" evidence="9">
    <location>
        <begin position="736"/>
        <end position="838"/>
    </location>
</feature>
<keyword evidence="3 8" id="KW-0812">Transmembrane</keyword>
<evidence type="ECO:0000256" key="5">
    <source>
        <dbReference type="ARBA" id="ARBA00023065"/>
    </source>
</evidence>
<feature type="compositionally biased region" description="Low complexity" evidence="9">
    <location>
        <begin position="206"/>
        <end position="220"/>
    </location>
</feature>
<feature type="transmembrane region" description="Helical" evidence="10">
    <location>
        <begin position="462"/>
        <end position="487"/>
    </location>
</feature>
<evidence type="ECO:0000256" key="3">
    <source>
        <dbReference type="ARBA" id="ARBA00022692"/>
    </source>
</evidence>
<dbReference type="AlphaFoldDB" id="A0A9W8H5M8"/>
<evidence type="ECO:0000256" key="9">
    <source>
        <dbReference type="SAM" id="MobiDB-lite"/>
    </source>
</evidence>
<feature type="compositionally biased region" description="Basic and acidic residues" evidence="9">
    <location>
        <begin position="736"/>
        <end position="746"/>
    </location>
</feature>
<dbReference type="Pfam" id="PF07885">
    <property type="entry name" value="Ion_trans_2"/>
    <property type="match status" value="2"/>
</dbReference>
<evidence type="ECO:0000256" key="2">
    <source>
        <dbReference type="ARBA" id="ARBA00022448"/>
    </source>
</evidence>
<feature type="region of interest" description="Disordered" evidence="9">
    <location>
        <begin position="274"/>
        <end position="304"/>
    </location>
</feature>
<feature type="transmembrane region" description="Helical" evidence="10">
    <location>
        <begin position="553"/>
        <end position="571"/>
    </location>
</feature>
<feature type="compositionally biased region" description="Basic and acidic residues" evidence="9">
    <location>
        <begin position="21"/>
        <end position="40"/>
    </location>
</feature>
<keyword evidence="2 8" id="KW-0813">Transport</keyword>
<feature type="transmembrane region" description="Helical" evidence="10">
    <location>
        <begin position="421"/>
        <end position="442"/>
    </location>
</feature>
<dbReference type="InterPro" id="IPR013099">
    <property type="entry name" value="K_chnl_dom"/>
</dbReference>
<feature type="transmembrane region" description="Helical" evidence="10">
    <location>
        <begin position="499"/>
        <end position="517"/>
    </location>
</feature>
<feature type="transmembrane region" description="Helical" evidence="10">
    <location>
        <begin position="899"/>
        <end position="929"/>
    </location>
</feature>
<feature type="transmembrane region" description="Helical" evidence="10">
    <location>
        <begin position="387"/>
        <end position="409"/>
    </location>
</feature>
<evidence type="ECO:0000256" key="6">
    <source>
        <dbReference type="ARBA" id="ARBA00023136"/>
    </source>
</evidence>
<dbReference type="Gene3D" id="1.10.287.70">
    <property type="match status" value="2"/>
</dbReference>
<dbReference type="InterPro" id="IPR003280">
    <property type="entry name" value="2pore_dom_K_chnl"/>
</dbReference>
<feature type="region of interest" description="Disordered" evidence="9">
    <location>
        <begin position="1026"/>
        <end position="1100"/>
    </location>
</feature>
<feature type="compositionally biased region" description="Low complexity" evidence="9">
    <location>
        <begin position="277"/>
        <end position="291"/>
    </location>
</feature>
<evidence type="ECO:0000313" key="12">
    <source>
        <dbReference type="EMBL" id="KAJ2778404.1"/>
    </source>
</evidence>
<feature type="compositionally biased region" description="Low complexity" evidence="9">
    <location>
        <begin position="102"/>
        <end position="111"/>
    </location>
</feature>
<evidence type="ECO:0000256" key="1">
    <source>
        <dbReference type="ARBA" id="ARBA00004141"/>
    </source>
</evidence>
<feature type="compositionally biased region" description="Low complexity" evidence="9">
    <location>
        <begin position="777"/>
        <end position="805"/>
    </location>
</feature>
<evidence type="ECO:0000256" key="7">
    <source>
        <dbReference type="ARBA" id="ARBA00023303"/>
    </source>
</evidence>
<dbReference type="SUPFAM" id="SSF81324">
    <property type="entry name" value="Voltage-gated potassium channels"/>
    <property type="match status" value="2"/>
</dbReference>
<dbReference type="Proteomes" id="UP001140217">
    <property type="component" value="Unassembled WGS sequence"/>
</dbReference>
<keyword evidence="4 10" id="KW-1133">Transmembrane helix</keyword>
<evidence type="ECO:0000256" key="4">
    <source>
        <dbReference type="ARBA" id="ARBA00022989"/>
    </source>
</evidence>
<protein>
    <submittedName>
        <fullName evidence="12">Potassium channel</fullName>
    </submittedName>
</protein>
<feature type="compositionally biased region" description="Low complexity" evidence="9">
    <location>
        <begin position="1090"/>
        <end position="1099"/>
    </location>
</feature>
<comment type="similarity">
    <text evidence="8">Belongs to the two pore domain potassium channel (TC 1.A.1.8) family.</text>
</comment>
<feature type="transmembrane region" description="Helical" evidence="10">
    <location>
        <begin position="872"/>
        <end position="893"/>
    </location>
</feature>
<feature type="domain" description="Potassium channel" evidence="11">
    <location>
        <begin position="505"/>
        <end position="577"/>
    </location>
</feature>
<dbReference type="GO" id="GO:0005886">
    <property type="term" value="C:plasma membrane"/>
    <property type="evidence" value="ECO:0007669"/>
    <property type="project" value="TreeGrafter"/>
</dbReference>
<dbReference type="GO" id="GO:0015271">
    <property type="term" value="F:outward rectifier potassium channel activity"/>
    <property type="evidence" value="ECO:0007669"/>
    <property type="project" value="TreeGrafter"/>
</dbReference>
<feature type="transmembrane region" description="Helical" evidence="10">
    <location>
        <begin position="846"/>
        <end position="865"/>
    </location>
</feature>
<keyword evidence="5 8" id="KW-0406">Ion transport</keyword>
<feature type="compositionally biased region" description="Basic and acidic residues" evidence="9">
    <location>
        <begin position="814"/>
        <end position="826"/>
    </location>
</feature>